<keyword evidence="2" id="KW-0812">Transmembrane</keyword>
<evidence type="ECO:0000256" key="2">
    <source>
        <dbReference type="SAM" id="Phobius"/>
    </source>
</evidence>
<accession>A0A2M7VAY5</accession>
<feature type="transmembrane region" description="Helical" evidence="2">
    <location>
        <begin position="307"/>
        <end position="327"/>
    </location>
</feature>
<dbReference type="CDD" id="cd12797">
    <property type="entry name" value="M23_peptidase"/>
    <property type="match status" value="1"/>
</dbReference>
<keyword evidence="2" id="KW-1133">Transmembrane helix</keyword>
<feature type="chain" id="PRO_5014915442" description="Peptidase M23 domain-containing protein" evidence="3">
    <location>
        <begin position="23"/>
        <end position="633"/>
    </location>
</feature>
<keyword evidence="3" id="KW-0732">Signal</keyword>
<evidence type="ECO:0008006" key="6">
    <source>
        <dbReference type="Google" id="ProtNLM"/>
    </source>
</evidence>
<feature type="region of interest" description="Disordered" evidence="1">
    <location>
        <begin position="357"/>
        <end position="387"/>
    </location>
</feature>
<dbReference type="Proteomes" id="UP000231453">
    <property type="component" value="Unassembled WGS sequence"/>
</dbReference>
<feature type="compositionally biased region" description="Low complexity" evidence="1">
    <location>
        <begin position="364"/>
        <end position="386"/>
    </location>
</feature>
<feature type="signal peptide" evidence="3">
    <location>
        <begin position="1"/>
        <end position="22"/>
    </location>
</feature>
<evidence type="ECO:0000256" key="3">
    <source>
        <dbReference type="SAM" id="SignalP"/>
    </source>
</evidence>
<dbReference type="InterPro" id="IPR011055">
    <property type="entry name" value="Dup_hybrid_motif"/>
</dbReference>
<sequence length="633" mass="68685">MKKIYFLFSLAIFLLIPLTTEAAATKKNGEFCTGDPQCLSGDCEDHVCDCSDSASCAAGLQSGSAANWICFDEEKDPLKRGNDFCVKTGSTYANGSTPPDTNNSDVFYPINDKLRIGELCPDEDDTCLTKNCEKSDETYSNGETKYYCTCNESKDCSVAYGGETNDWRCEGDDNNDLSYCKNDKTGNTILATNVSYRDITLSDVLEPEGLAASFQNDLANIIQKPQPKIPIPGLNFSEVDLAKMSSVDETGTSWLNMPFLGEYISAIYKYGMIVLSLAAVIGIIIGGVTLITSGGNSESTNSAKKRIVMSVLGLVIAATSYTILYAVNPELVNLRNIKVILVKGEAYSIPDNEEEYMVSASEASSNPPSQNTTPSQTGTTPSQVSPNQQIIPARVAQVDNPQNLCFPISNGFVRNSNNWGQARKISIPLKTTNETKQAISKGDVTQTKKIVQCHQGLDLITDGKNGNGTVISMSDGKVIGVMKKNFTTCKNGKSNNSDPGQSSNDIGMITVYDSVNKLTYVYGEINGDTVNLQLGDTVTKGQVLGIASKCLMLHLEIYKGRGRQTGDKMSLGGYTVGMGNWYLYDDFNLGEIPNIRGNRECAQSPYIEILDKIHSTLLDPTDLIEKIKNNTCN</sequence>
<evidence type="ECO:0000313" key="5">
    <source>
        <dbReference type="Proteomes" id="UP000231453"/>
    </source>
</evidence>
<comment type="caution">
    <text evidence="4">The sequence shown here is derived from an EMBL/GenBank/DDBJ whole genome shotgun (WGS) entry which is preliminary data.</text>
</comment>
<feature type="transmembrane region" description="Helical" evidence="2">
    <location>
        <begin position="270"/>
        <end position="295"/>
    </location>
</feature>
<organism evidence="4 5">
    <name type="scientific">Candidatus Magasanikbacteria bacterium CG_4_10_14_0_2_um_filter_33_14</name>
    <dbReference type="NCBI Taxonomy" id="1974636"/>
    <lineage>
        <taxon>Bacteria</taxon>
        <taxon>Candidatus Magasanikiibacteriota</taxon>
    </lineage>
</organism>
<evidence type="ECO:0000313" key="4">
    <source>
        <dbReference type="EMBL" id="PIZ96044.1"/>
    </source>
</evidence>
<protein>
    <recommendedName>
        <fullName evidence="6">Peptidase M23 domain-containing protein</fullName>
    </recommendedName>
</protein>
<dbReference type="EMBL" id="PFPL01000036">
    <property type="protein sequence ID" value="PIZ96044.1"/>
    <property type="molecule type" value="Genomic_DNA"/>
</dbReference>
<evidence type="ECO:0000256" key="1">
    <source>
        <dbReference type="SAM" id="MobiDB-lite"/>
    </source>
</evidence>
<reference evidence="5" key="1">
    <citation type="submission" date="2017-09" db="EMBL/GenBank/DDBJ databases">
        <title>Depth-based differentiation of microbial function through sediment-hosted aquifers and enrichment of novel symbionts in the deep terrestrial subsurface.</title>
        <authorList>
            <person name="Probst A.J."/>
            <person name="Ladd B."/>
            <person name="Jarett J.K."/>
            <person name="Geller-Mcgrath D.E."/>
            <person name="Sieber C.M.K."/>
            <person name="Emerson J.B."/>
            <person name="Anantharaman K."/>
            <person name="Thomas B.C."/>
            <person name="Malmstrom R."/>
            <person name="Stieglmeier M."/>
            <person name="Klingl A."/>
            <person name="Woyke T."/>
            <person name="Ryan C.M."/>
            <person name="Banfield J.F."/>
        </authorList>
    </citation>
    <scope>NUCLEOTIDE SEQUENCE [LARGE SCALE GENOMIC DNA]</scope>
</reference>
<dbReference type="AlphaFoldDB" id="A0A2M7VAY5"/>
<gene>
    <name evidence="4" type="ORF">COX80_02550</name>
</gene>
<name>A0A2M7VAY5_9BACT</name>
<dbReference type="Gene3D" id="2.70.70.10">
    <property type="entry name" value="Glucose Permease (Domain IIA)"/>
    <property type="match status" value="1"/>
</dbReference>
<proteinExistence type="predicted"/>
<keyword evidence="2" id="KW-0472">Membrane</keyword>